<gene>
    <name evidence="9" type="primary">gluQ</name>
    <name evidence="9" type="ORF">CCV52592_0507</name>
</gene>
<keyword evidence="1 7" id="KW-0436">Ligase</keyword>
<evidence type="ECO:0000256" key="1">
    <source>
        <dbReference type="ARBA" id="ARBA00022598"/>
    </source>
</evidence>
<keyword evidence="3 7" id="KW-0547">Nucleotide-binding</keyword>
<accession>A7GXC3</accession>
<dbReference type="GO" id="GO:0006424">
    <property type="term" value="P:glutamyl-tRNA aminoacylation"/>
    <property type="evidence" value="ECO:0007669"/>
    <property type="project" value="TreeGrafter"/>
</dbReference>
<evidence type="ECO:0000256" key="2">
    <source>
        <dbReference type="ARBA" id="ARBA00022723"/>
    </source>
</evidence>
<feature type="domain" description="Glutamyl/glutaminyl-tRNA synthetase class Ib catalytic" evidence="8">
    <location>
        <begin position="20"/>
        <end position="126"/>
    </location>
</feature>
<comment type="similarity">
    <text evidence="7">Belongs to the class-I aminoacyl-tRNA synthetase family.</text>
</comment>
<dbReference type="KEGG" id="ccv:CCV52592_0507"/>
<keyword evidence="10" id="KW-1185">Reference proteome</keyword>
<evidence type="ECO:0000313" key="10">
    <source>
        <dbReference type="Proteomes" id="UP000006380"/>
    </source>
</evidence>
<keyword evidence="4" id="KW-0862">Zinc</keyword>
<dbReference type="PANTHER" id="PTHR43311">
    <property type="entry name" value="GLUTAMATE--TRNA LIGASE"/>
    <property type="match status" value="1"/>
</dbReference>
<protein>
    <submittedName>
        <fullName evidence="9">Glutamyl-queuosine tRNA(Asp) synthetase</fullName>
        <ecNumber evidence="9">2.4.1.-</ecNumber>
    </submittedName>
</protein>
<evidence type="ECO:0000259" key="8">
    <source>
        <dbReference type="Pfam" id="PF00749"/>
    </source>
</evidence>
<dbReference type="RefSeq" id="WP_009650288.1">
    <property type="nucleotide sequence ID" value="NC_009715.2"/>
</dbReference>
<dbReference type="PRINTS" id="PR00987">
    <property type="entry name" value="TRNASYNTHGLU"/>
</dbReference>
<evidence type="ECO:0000313" key="9">
    <source>
        <dbReference type="EMBL" id="EAU00733.1"/>
    </source>
</evidence>
<dbReference type="GO" id="GO:0005524">
    <property type="term" value="F:ATP binding"/>
    <property type="evidence" value="ECO:0007669"/>
    <property type="project" value="UniProtKB-KW"/>
</dbReference>
<evidence type="ECO:0000256" key="7">
    <source>
        <dbReference type="RuleBase" id="RU363037"/>
    </source>
</evidence>
<dbReference type="GO" id="GO:0016757">
    <property type="term" value="F:glycosyltransferase activity"/>
    <property type="evidence" value="ECO:0007669"/>
    <property type="project" value="UniProtKB-KW"/>
</dbReference>
<organism evidence="9 10">
    <name type="scientific">Campylobacter curvus (strain 525.92)</name>
    <dbReference type="NCBI Taxonomy" id="360105"/>
    <lineage>
        <taxon>Bacteria</taxon>
        <taxon>Pseudomonadati</taxon>
        <taxon>Campylobacterota</taxon>
        <taxon>Epsilonproteobacteria</taxon>
        <taxon>Campylobacterales</taxon>
        <taxon>Campylobacteraceae</taxon>
        <taxon>Campylobacter</taxon>
    </lineage>
</organism>
<keyword evidence="9" id="KW-0808">Transferase</keyword>
<dbReference type="InterPro" id="IPR020058">
    <property type="entry name" value="Glu/Gln-tRNA-synth_Ib_cat-dom"/>
</dbReference>
<dbReference type="InterPro" id="IPR014729">
    <property type="entry name" value="Rossmann-like_a/b/a_fold"/>
</dbReference>
<feature type="domain" description="Glutamyl/glutaminyl-tRNA synthetase class Ib catalytic" evidence="8">
    <location>
        <begin position="170"/>
        <end position="248"/>
    </location>
</feature>
<evidence type="ECO:0000256" key="3">
    <source>
        <dbReference type="ARBA" id="ARBA00022741"/>
    </source>
</evidence>
<dbReference type="Proteomes" id="UP000006380">
    <property type="component" value="Chromosome"/>
</dbReference>
<keyword evidence="7" id="KW-0648">Protein biosynthesis</keyword>
<sequence length="296" mass="33582">MKLARKSKITLPSSFDGIISRIAPTPSGYLHLGNVYNFLLTYLFTRANDGFLNLRIDDYDVSRYRRKFVQNIFDVLEFLQLDYDGGARDLAQFEAKFSSKFRLDGYKKALDSLRGEIYACQCSKHTPNAYKNGIYQGLCRYKNLKFTKGLTSLKILVDSSDELGRDVGENLGDFILYKKDDTPAYNLASVVDDELLGVNFVVRGEDLLGCTQAQIYLSRRLGYKFQNAKFIHHALFMDGGKKLSKSSNAPAIDFKNGAKFYYKIVADRLSLNPLCCDKLSNLAYEFKISQSKIQAL</sequence>
<dbReference type="Pfam" id="PF00749">
    <property type="entry name" value="tRNA-synt_1c"/>
    <property type="match status" value="2"/>
</dbReference>
<dbReference type="HOGENOM" id="CLU_015768_0_3_7"/>
<evidence type="ECO:0000256" key="6">
    <source>
        <dbReference type="ARBA" id="ARBA00023146"/>
    </source>
</evidence>
<dbReference type="InterPro" id="IPR000924">
    <property type="entry name" value="Glu/Gln-tRNA-synth"/>
</dbReference>
<dbReference type="GO" id="GO:0005829">
    <property type="term" value="C:cytosol"/>
    <property type="evidence" value="ECO:0007669"/>
    <property type="project" value="TreeGrafter"/>
</dbReference>
<evidence type="ECO:0000256" key="5">
    <source>
        <dbReference type="ARBA" id="ARBA00022840"/>
    </source>
</evidence>
<dbReference type="OrthoDB" id="9807503at2"/>
<dbReference type="SUPFAM" id="SSF52374">
    <property type="entry name" value="Nucleotidylyl transferase"/>
    <property type="match status" value="1"/>
</dbReference>
<dbReference type="STRING" id="360105.CCV52592_0507"/>
<dbReference type="Gene3D" id="3.40.50.620">
    <property type="entry name" value="HUPs"/>
    <property type="match status" value="1"/>
</dbReference>
<dbReference type="EMBL" id="CP000767">
    <property type="protein sequence ID" value="EAU00733.1"/>
    <property type="molecule type" value="Genomic_DNA"/>
</dbReference>
<dbReference type="PROSITE" id="PS00178">
    <property type="entry name" value="AA_TRNA_LIGASE_I"/>
    <property type="match status" value="1"/>
</dbReference>
<keyword evidence="5 7" id="KW-0067">ATP-binding</keyword>
<dbReference type="AlphaFoldDB" id="A7GXC3"/>
<dbReference type="EC" id="2.4.1.-" evidence="9"/>
<keyword evidence="2" id="KW-0479">Metal-binding</keyword>
<dbReference type="GO" id="GO:0004818">
    <property type="term" value="F:glutamate-tRNA ligase activity"/>
    <property type="evidence" value="ECO:0007669"/>
    <property type="project" value="TreeGrafter"/>
</dbReference>
<name>A7GXC3_CAMC5</name>
<dbReference type="PANTHER" id="PTHR43311:SF1">
    <property type="entry name" value="GLUTAMYL-Q TRNA(ASP) SYNTHETASE"/>
    <property type="match status" value="1"/>
</dbReference>
<keyword evidence="6 7" id="KW-0030">Aminoacyl-tRNA synthetase</keyword>
<dbReference type="InterPro" id="IPR049940">
    <property type="entry name" value="GluQ/Sye"/>
</dbReference>
<reference evidence="9" key="1">
    <citation type="submission" date="2016-07" db="EMBL/GenBank/DDBJ databases">
        <title>Comparative genomics of the Campylobacter concisus group.</title>
        <authorList>
            <person name="Miller W.G."/>
            <person name="Yee E."/>
            <person name="Chapman M.H."/>
            <person name="Huynh S."/>
            <person name="Bono J.L."/>
            <person name="On S.L.W."/>
            <person name="StLeger J."/>
            <person name="Foster G."/>
            <person name="Parker C.T."/>
        </authorList>
    </citation>
    <scope>NUCLEOTIDE SEQUENCE</scope>
    <source>
        <strain evidence="9">525.92</strain>
    </source>
</reference>
<dbReference type="InterPro" id="IPR001412">
    <property type="entry name" value="aa-tRNA-synth_I_CS"/>
</dbReference>
<proteinExistence type="inferred from homology"/>
<evidence type="ECO:0000256" key="4">
    <source>
        <dbReference type="ARBA" id="ARBA00022833"/>
    </source>
</evidence>
<keyword evidence="9" id="KW-0328">Glycosyltransferase</keyword>